<name>A0A6N4R9K1_BLAVI</name>
<organism evidence="1 2">
    <name type="scientific">Blastochloris viridis</name>
    <name type="common">Rhodopseudomonas viridis</name>
    <dbReference type="NCBI Taxonomy" id="1079"/>
    <lineage>
        <taxon>Bacteria</taxon>
        <taxon>Pseudomonadati</taxon>
        <taxon>Pseudomonadota</taxon>
        <taxon>Alphaproteobacteria</taxon>
        <taxon>Hyphomicrobiales</taxon>
        <taxon>Blastochloridaceae</taxon>
        <taxon>Blastochloris</taxon>
    </lineage>
</organism>
<gene>
    <name evidence="1" type="ORF">DI628_03480</name>
</gene>
<sequence length="313" mass="33135">MARAYGWNAKMLLGFEAVYGTPPAAGAYFLTPFVSCDLDSAQGLIASNVLGLGRDPTQPYQDVINVDGDVVVPMDVRNIGNWLKAVFGAPTTTGTDPYTHVFASGKTSLPSLALELGLPEIPDFPLFTGVRANSIAFNFQRSGEAQATINLIGQGEVAQIVTKDNAPEEMAYTRISQFQGSVKKGGVLLGNVTSASVTYSNNLERVETIRSDGKLDGVDPGVAALTGSLAVRYADTALMDAARAGTPIDLELSYIIDADNKLLITCHEVYLPKPKRSVSGPGGIEASYDFQGAKDALIGNMVDVTLTNDVTSY</sequence>
<evidence type="ECO:0000313" key="1">
    <source>
        <dbReference type="EMBL" id="TKW61701.1"/>
    </source>
</evidence>
<dbReference type="Pfam" id="PF18906">
    <property type="entry name" value="Phage_tube_2"/>
    <property type="match status" value="1"/>
</dbReference>
<dbReference type="Proteomes" id="UP000320948">
    <property type="component" value="Unassembled WGS sequence"/>
</dbReference>
<comment type="caution">
    <text evidence="1">The sequence shown here is derived from an EMBL/GenBank/DDBJ whole genome shotgun (WGS) entry which is preliminary data.</text>
</comment>
<reference evidence="1 2" key="1">
    <citation type="journal article" date="2017" name="Nat. Commun.">
        <title>In situ click chemistry generation of cyclooxygenase-2 inhibitors.</title>
        <authorList>
            <person name="Bhardwaj A."/>
            <person name="Kaur J."/>
            <person name="Wuest M."/>
            <person name="Wuest F."/>
        </authorList>
    </citation>
    <scope>NUCLEOTIDE SEQUENCE [LARGE SCALE GENOMIC DNA]</scope>
    <source>
        <strain evidence="1">S2_018_000_R2_106</strain>
    </source>
</reference>
<accession>A0A6N4R9K1</accession>
<dbReference type="AlphaFoldDB" id="A0A6N4R9K1"/>
<dbReference type="EMBL" id="VAFM01000001">
    <property type="protein sequence ID" value="TKW61701.1"/>
    <property type="molecule type" value="Genomic_DNA"/>
</dbReference>
<dbReference type="InterPro" id="IPR044000">
    <property type="entry name" value="Phage_tube_2"/>
</dbReference>
<evidence type="ECO:0000313" key="2">
    <source>
        <dbReference type="Proteomes" id="UP000320948"/>
    </source>
</evidence>
<proteinExistence type="predicted"/>
<protein>
    <submittedName>
        <fullName evidence="1">Uncharacterized protein</fullName>
    </submittedName>
</protein>